<keyword evidence="10" id="KW-1185">Reference proteome</keyword>
<reference evidence="9 10" key="1">
    <citation type="journal article" date="2010" name="Stand. Genomic Sci.">
        <title>Complete genome sequence of Desulfarculus baarsii type strain (2st14).</title>
        <authorList>
            <person name="Sun H."/>
            <person name="Spring S."/>
            <person name="Lapidus A."/>
            <person name="Davenport K."/>
            <person name="Del Rio T.G."/>
            <person name="Tice H."/>
            <person name="Nolan M."/>
            <person name="Copeland A."/>
            <person name="Cheng J.F."/>
            <person name="Lucas S."/>
            <person name="Tapia R."/>
            <person name="Goodwin L."/>
            <person name="Pitluck S."/>
            <person name="Ivanova N."/>
            <person name="Pagani I."/>
            <person name="Mavromatis K."/>
            <person name="Ovchinnikova G."/>
            <person name="Pati A."/>
            <person name="Chen A."/>
            <person name="Palaniappan K."/>
            <person name="Hauser L."/>
            <person name="Chang Y.J."/>
            <person name="Jeffries C.D."/>
            <person name="Detter J.C."/>
            <person name="Han C."/>
            <person name="Rohde M."/>
            <person name="Brambilla E."/>
            <person name="Goker M."/>
            <person name="Woyke T."/>
            <person name="Bristow J."/>
            <person name="Eisen J.A."/>
            <person name="Markowitz V."/>
            <person name="Hugenholtz P."/>
            <person name="Kyrpides N.C."/>
            <person name="Klenk H.P."/>
            <person name="Land M."/>
        </authorList>
    </citation>
    <scope>NUCLEOTIDE SEQUENCE [LARGE SCALE GENOMIC DNA]</scope>
    <source>
        <strain evidence="10">ATCC 33931 / DSM 2075 / LMG 7858 / VKM B-1802 / 2st14</strain>
    </source>
</reference>
<dbReference type="Gene3D" id="3.30.479.30">
    <property type="entry name" value="Band 7 domain"/>
    <property type="match status" value="1"/>
</dbReference>
<dbReference type="Proteomes" id="UP000009047">
    <property type="component" value="Chromosome"/>
</dbReference>
<proteinExistence type="inferred from homology"/>
<comment type="subunit">
    <text evidence="6">HflC and HflK may interact to form a multimeric complex.</text>
</comment>
<keyword evidence="3 6" id="KW-0812">Transmembrane</keyword>
<dbReference type="EMBL" id="CP002085">
    <property type="protein sequence ID" value="ADK85759.1"/>
    <property type="molecule type" value="Genomic_DNA"/>
</dbReference>
<dbReference type="CDD" id="cd03404">
    <property type="entry name" value="SPFH_HflK"/>
    <property type="match status" value="1"/>
</dbReference>
<evidence type="ECO:0000313" key="9">
    <source>
        <dbReference type="EMBL" id="ADK85759.1"/>
    </source>
</evidence>
<dbReference type="SUPFAM" id="SSF117892">
    <property type="entry name" value="Band 7/SPFH domain"/>
    <property type="match status" value="1"/>
</dbReference>
<feature type="domain" description="Band 7" evidence="8">
    <location>
        <begin position="54"/>
        <end position="235"/>
    </location>
</feature>
<name>E1QJL6_DESB2</name>
<keyword evidence="7" id="KW-0175">Coiled coil</keyword>
<feature type="transmembrane region" description="Helical" evidence="6">
    <location>
        <begin position="38"/>
        <end position="59"/>
    </location>
</feature>
<evidence type="ECO:0000256" key="7">
    <source>
        <dbReference type="SAM" id="Coils"/>
    </source>
</evidence>
<dbReference type="HOGENOM" id="CLU_039173_0_1_7"/>
<dbReference type="GO" id="GO:0016020">
    <property type="term" value="C:membrane"/>
    <property type="evidence" value="ECO:0007669"/>
    <property type="project" value="UniProtKB-SubCell"/>
</dbReference>
<comment type="subcellular location">
    <subcellularLocation>
        <location evidence="1">Membrane</location>
        <topology evidence="1">Single-pass membrane protein</topology>
    </subcellularLocation>
</comment>
<dbReference type="KEGG" id="dbr:Deba_2397"/>
<dbReference type="RefSeq" id="WP_013259198.1">
    <property type="nucleotide sequence ID" value="NC_014365.1"/>
</dbReference>
<feature type="coiled-coil region" evidence="7">
    <location>
        <begin position="227"/>
        <end position="254"/>
    </location>
</feature>
<dbReference type="InterPro" id="IPR036013">
    <property type="entry name" value="Band_7/SPFH_dom_sf"/>
</dbReference>
<dbReference type="AlphaFoldDB" id="E1QJL6"/>
<protein>
    <recommendedName>
        <fullName evidence="6">Protein HflK</fullName>
    </recommendedName>
</protein>
<evidence type="ECO:0000256" key="3">
    <source>
        <dbReference type="ARBA" id="ARBA00022692"/>
    </source>
</evidence>
<dbReference type="PANTHER" id="PTHR43327">
    <property type="entry name" value="STOMATIN-LIKE PROTEIN 2, MITOCHONDRIAL"/>
    <property type="match status" value="1"/>
</dbReference>
<dbReference type="NCBIfam" id="TIGR01933">
    <property type="entry name" value="hflK"/>
    <property type="match status" value="1"/>
</dbReference>
<dbReference type="STRING" id="644282.Deba_2397"/>
<evidence type="ECO:0000256" key="1">
    <source>
        <dbReference type="ARBA" id="ARBA00004167"/>
    </source>
</evidence>
<accession>E1QJL6</accession>
<evidence type="ECO:0000313" key="10">
    <source>
        <dbReference type="Proteomes" id="UP000009047"/>
    </source>
</evidence>
<dbReference type="SMART" id="SM00244">
    <property type="entry name" value="PHB"/>
    <property type="match status" value="1"/>
</dbReference>
<dbReference type="InterPro" id="IPR010201">
    <property type="entry name" value="HflK"/>
</dbReference>
<dbReference type="OrthoDB" id="9779595at2"/>
<comment type="function">
    <text evidence="6">HflC and HflK could encode or regulate a protease.</text>
</comment>
<dbReference type="Pfam" id="PF01145">
    <property type="entry name" value="Band_7"/>
    <property type="match status" value="1"/>
</dbReference>
<dbReference type="InterPro" id="IPR001107">
    <property type="entry name" value="Band_7"/>
</dbReference>
<comment type="similarity">
    <text evidence="2 6">Belongs to the band 7/mec-2 family. HflK subfamily.</text>
</comment>
<evidence type="ECO:0000256" key="4">
    <source>
        <dbReference type="ARBA" id="ARBA00022989"/>
    </source>
</evidence>
<evidence type="ECO:0000259" key="8">
    <source>
        <dbReference type="SMART" id="SM00244"/>
    </source>
</evidence>
<gene>
    <name evidence="9" type="ordered locus">Deba_2397</name>
</gene>
<dbReference type="eggNOG" id="COG0330">
    <property type="taxonomic scope" value="Bacteria"/>
</dbReference>
<keyword evidence="5 6" id="KW-0472">Membrane</keyword>
<evidence type="ECO:0000256" key="5">
    <source>
        <dbReference type="ARBA" id="ARBA00023136"/>
    </source>
</evidence>
<organism evidence="9 10">
    <name type="scientific">Desulfarculus baarsii (strain ATCC 33931 / DSM 2075 / LMG 7858 / VKM B-1802 / 2st14)</name>
    <dbReference type="NCBI Taxonomy" id="644282"/>
    <lineage>
        <taxon>Bacteria</taxon>
        <taxon>Pseudomonadati</taxon>
        <taxon>Thermodesulfobacteriota</taxon>
        <taxon>Desulfarculia</taxon>
        <taxon>Desulfarculales</taxon>
        <taxon>Desulfarculaceae</taxon>
        <taxon>Desulfarculus</taxon>
    </lineage>
</organism>
<evidence type="ECO:0000256" key="2">
    <source>
        <dbReference type="ARBA" id="ARBA00006971"/>
    </source>
</evidence>
<keyword evidence="4 6" id="KW-1133">Transmembrane helix</keyword>
<dbReference type="InterPro" id="IPR050710">
    <property type="entry name" value="Band7/mec-2_domain"/>
</dbReference>
<sequence length="348" mass="38734">MPMDWTPPPKNPGGDNDFNKLVEELKSKFGGRRPKSGLLWLALAGALAIALATSSYYTVGPEETGVVQRFGAYNRESEPGLHFKLPLGIEQVTNVKTRRVEKMEFGFKTAQVAARGSFRDAGSGETALMLSGDLNVIDVRWIVQYRIRDPKKYLFSIQEPETAIWDLSQSVMRRIVGDRWADAVLTLERAEIAIQAQKELQELLDHYDTGVQIVTVKMQDVNPPDPVRSAFNEVNEARQQKERMINEAQEAYNREIPKAQGDAKRIVSEAEGYATETVNRANGEAQRFSSVLASYQKAKDVTKKRLYLEALHGMIAAASRVYVVDQSVRGLLPHLDIAAGARGKEGGK</sequence>
<dbReference type="PANTHER" id="PTHR43327:SF2">
    <property type="entry name" value="MODULATOR OF FTSH PROTEASE HFLK"/>
    <property type="match status" value="1"/>
</dbReference>
<evidence type="ECO:0000256" key="6">
    <source>
        <dbReference type="RuleBase" id="RU364113"/>
    </source>
</evidence>